<name>A0A2U3EI25_PURLI</name>
<proteinExistence type="predicted"/>
<comment type="caution">
    <text evidence="2">The sequence shown here is derived from an EMBL/GenBank/DDBJ whole genome shotgun (WGS) entry which is preliminary data.</text>
</comment>
<evidence type="ECO:0000313" key="3">
    <source>
        <dbReference type="Proteomes" id="UP000245956"/>
    </source>
</evidence>
<gene>
    <name evidence="2" type="ORF">PCL_09443</name>
</gene>
<accession>A0A2U3EI25</accession>
<evidence type="ECO:0000256" key="1">
    <source>
        <dbReference type="SAM" id="MobiDB-lite"/>
    </source>
</evidence>
<feature type="region of interest" description="Disordered" evidence="1">
    <location>
        <begin position="51"/>
        <end position="73"/>
    </location>
</feature>
<dbReference type="Proteomes" id="UP000245956">
    <property type="component" value="Unassembled WGS sequence"/>
</dbReference>
<reference evidence="2 3" key="1">
    <citation type="journal article" date="2016" name="Front. Microbiol.">
        <title>Genome and transcriptome sequences reveal the specific parasitism of the nematophagous Purpureocillium lilacinum 36-1.</title>
        <authorList>
            <person name="Xie J."/>
            <person name="Li S."/>
            <person name="Mo C."/>
            <person name="Xiao X."/>
            <person name="Peng D."/>
            <person name="Wang G."/>
            <person name="Xiao Y."/>
        </authorList>
    </citation>
    <scope>NUCLEOTIDE SEQUENCE [LARGE SCALE GENOMIC DNA]</scope>
    <source>
        <strain evidence="2 3">36-1</strain>
    </source>
</reference>
<protein>
    <submittedName>
        <fullName evidence="2">Uncharacterized protein</fullName>
    </submittedName>
</protein>
<dbReference type="EMBL" id="LCWV01000004">
    <property type="protein sequence ID" value="PWI74167.1"/>
    <property type="molecule type" value="Genomic_DNA"/>
</dbReference>
<evidence type="ECO:0000313" key="2">
    <source>
        <dbReference type="EMBL" id="PWI74167.1"/>
    </source>
</evidence>
<feature type="compositionally biased region" description="Polar residues" evidence="1">
    <location>
        <begin position="51"/>
        <end position="66"/>
    </location>
</feature>
<dbReference type="AlphaFoldDB" id="A0A2U3EI25"/>
<sequence>MSRAAASTWNGTRTSPTPKLLYPEHQITVIWVAFMATLPWRLPNRPKDANLQQTKLLPPGQTGSSSDRQRTETEHIWTQGRQLTPQNPIGALVLPGTTRGLVFSWAMIRDLASHNVVAVIGAGPVSRTTPDGLSAIAGADALVEADAQRLIIPRGAMAADCAQDGGRQVKNKRGQNEMLHVVNGCRVRMIRFND</sequence>
<organism evidence="2 3">
    <name type="scientific">Purpureocillium lilacinum</name>
    <name type="common">Paecilomyces lilacinus</name>
    <dbReference type="NCBI Taxonomy" id="33203"/>
    <lineage>
        <taxon>Eukaryota</taxon>
        <taxon>Fungi</taxon>
        <taxon>Dikarya</taxon>
        <taxon>Ascomycota</taxon>
        <taxon>Pezizomycotina</taxon>
        <taxon>Sordariomycetes</taxon>
        <taxon>Hypocreomycetidae</taxon>
        <taxon>Hypocreales</taxon>
        <taxon>Ophiocordycipitaceae</taxon>
        <taxon>Purpureocillium</taxon>
    </lineage>
</organism>